<evidence type="ECO:0000313" key="7">
    <source>
        <dbReference type="EMBL" id="GAQ79261.1"/>
    </source>
</evidence>
<feature type="transmembrane region" description="Helical" evidence="6">
    <location>
        <begin position="175"/>
        <end position="198"/>
    </location>
</feature>
<dbReference type="PANTHER" id="PTHR45649:SF30">
    <property type="entry name" value="AMINO-ACID PERMEASE BAT1"/>
    <property type="match status" value="1"/>
</dbReference>
<dbReference type="OMA" id="LLMAQYT"/>
<reference evidence="7 8" key="1">
    <citation type="journal article" date="2014" name="Nat. Commun.">
        <title>Klebsormidium flaccidum genome reveals primary factors for plant terrestrial adaptation.</title>
        <authorList>
            <person name="Hori K."/>
            <person name="Maruyama F."/>
            <person name="Fujisawa T."/>
            <person name="Togashi T."/>
            <person name="Yamamoto N."/>
            <person name="Seo M."/>
            <person name="Sato S."/>
            <person name="Yamada T."/>
            <person name="Mori H."/>
            <person name="Tajima N."/>
            <person name="Moriyama T."/>
            <person name="Ikeuchi M."/>
            <person name="Watanabe M."/>
            <person name="Wada H."/>
            <person name="Kobayashi K."/>
            <person name="Saito M."/>
            <person name="Masuda T."/>
            <person name="Sasaki-Sekimoto Y."/>
            <person name="Mashiguchi K."/>
            <person name="Awai K."/>
            <person name="Shimojima M."/>
            <person name="Masuda S."/>
            <person name="Iwai M."/>
            <person name="Nobusawa T."/>
            <person name="Narise T."/>
            <person name="Kondo S."/>
            <person name="Saito H."/>
            <person name="Sato R."/>
            <person name="Murakawa M."/>
            <person name="Ihara Y."/>
            <person name="Oshima-Yamada Y."/>
            <person name="Ohtaka K."/>
            <person name="Satoh M."/>
            <person name="Sonobe K."/>
            <person name="Ishii M."/>
            <person name="Ohtani R."/>
            <person name="Kanamori-Sato M."/>
            <person name="Honoki R."/>
            <person name="Miyazaki D."/>
            <person name="Mochizuki H."/>
            <person name="Umetsu J."/>
            <person name="Higashi K."/>
            <person name="Shibata D."/>
            <person name="Kamiya Y."/>
            <person name="Sato N."/>
            <person name="Nakamura Y."/>
            <person name="Tabata S."/>
            <person name="Ida S."/>
            <person name="Kurokawa K."/>
            <person name="Ohta H."/>
        </authorList>
    </citation>
    <scope>NUCLEOTIDE SEQUENCE [LARGE SCALE GENOMIC DNA]</scope>
    <source>
        <strain evidence="7 8">NIES-2285</strain>
    </source>
</reference>
<feature type="transmembrane region" description="Helical" evidence="6">
    <location>
        <begin position="395"/>
        <end position="415"/>
    </location>
</feature>
<evidence type="ECO:0000256" key="1">
    <source>
        <dbReference type="ARBA" id="ARBA00004141"/>
    </source>
</evidence>
<gene>
    <name evidence="7" type="ORF">KFL_000270200</name>
</gene>
<dbReference type="EMBL" id="DF236976">
    <property type="protein sequence ID" value="GAQ79261.1"/>
    <property type="molecule type" value="Genomic_DNA"/>
</dbReference>
<dbReference type="STRING" id="105231.A0A1Y1HQJ5"/>
<keyword evidence="4 6" id="KW-1133">Transmembrane helix</keyword>
<dbReference type="Pfam" id="PF13520">
    <property type="entry name" value="AA_permease_2"/>
    <property type="match status" value="1"/>
</dbReference>
<evidence type="ECO:0000256" key="3">
    <source>
        <dbReference type="ARBA" id="ARBA00022692"/>
    </source>
</evidence>
<name>A0A1Y1HQJ5_KLENI</name>
<dbReference type="Proteomes" id="UP000054558">
    <property type="component" value="Unassembled WGS sequence"/>
</dbReference>
<feature type="transmembrane region" description="Helical" evidence="6">
    <location>
        <begin position="80"/>
        <end position="98"/>
    </location>
</feature>
<feature type="transmembrane region" description="Helical" evidence="6">
    <location>
        <begin position="249"/>
        <end position="269"/>
    </location>
</feature>
<comment type="subcellular location">
    <subcellularLocation>
        <location evidence="1">Membrane</location>
        <topology evidence="1">Multi-pass membrane protein</topology>
    </subcellularLocation>
</comment>
<dbReference type="PROSITE" id="PS00218">
    <property type="entry name" value="AMINO_ACID_PERMEASE_1"/>
    <property type="match status" value="1"/>
</dbReference>
<keyword evidence="2" id="KW-0813">Transport</keyword>
<protein>
    <submittedName>
        <fullName evidence="7">Amino acid transporter protein</fullName>
    </submittedName>
</protein>
<dbReference type="GO" id="GO:0016020">
    <property type="term" value="C:membrane"/>
    <property type="evidence" value="ECO:0007669"/>
    <property type="project" value="UniProtKB-SubCell"/>
</dbReference>
<evidence type="ECO:0000256" key="4">
    <source>
        <dbReference type="ARBA" id="ARBA00022989"/>
    </source>
</evidence>
<sequence>MGVDVGSAAHGVMGKVKKVKAIVTDTGEKRLRELGYKQELSRTLGMIVNFAVSYTIIGVLMGITGLYSLGFSYGGPVSVIWGWVTVGFFSIFIALSMAELTSSLPTAGGLYFWSYHLAGPKWGPIASWITGWFNYLGFVCGMAVINSIGANVIATQIVLSTGPGGETGYVATKEMILLFMTILAILQGIINSFHVNFLAVFEKMALYIEIAGLIIICVTLLSISDHKQSAKFVFTQYEPAIGTGVNNKFYVFLIGLLMSQFTLLAYDAATHLTEETVGADWTAPIMIVSAVVSAAVAGFLYLLVLTFCIQDPLTILDPGNATAGLNAVGQIFYDAFVSKGHTYKGAIALLMIPLLAAWFSGVAQLAATSRVLFAVTRDKAVPFSKFLHWSPASTHTPIVAVWVSVFFSFCFSLFILKNSIAFNAVTSASTIGAYIAYTIPIALRLVCPHNFHPGPFHLGWFSYVSGTIAVVYMVFMCVVFCLPISYPIDSNTFNYTPVTAGAVTLVALILWFASARKYYKGPVRTITTDESFAGENYYKDEMTVHGEENRKAPPVGAL</sequence>
<dbReference type="AlphaFoldDB" id="A0A1Y1HQJ5"/>
<dbReference type="Gene3D" id="1.20.1740.10">
    <property type="entry name" value="Amino acid/polyamine transporter I"/>
    <property type="match status" value="1"/>
</dbReference>
<evidence type="ECO:0000256" key="6">
    <source>
        <dbReference type="SAM" id="Phobius"/>
    </source>
</evidence>
<feature type="transmembrane region" description="Helical" evidence="6">
    <location>
        <begin position="204"/>
        <end position="223"/>
    </location>
</feature>
<evidence type="ECO:0000256" key="5">
    <source>
        <dbReference type="ARBA" id="ARBA00023136"/>
    </source>
</evidence>
<feature type="transmembrane region" description="Helical" evidence="6">
    <location>
        <begin position="281"/>
        <end position="304"/>
    </location>
</feature>
<dbReference type="GO" id="GO:0015812">
    <property type="term" value="P:gamma-aminobutyric acid transport"/>
    <property type="evidence" value="ECO:0000318"/>
    <property type="project" value="GO_Central"/>
</dbReference>
<feature type="transmembrane region" description="Helical" evidence="6">
    <location>
        <begin position="135"/>
        <end position="154"/>
    </location>
</feature>
<organism evidence="7 8">
    <name type="scientific">Klebsormidium nitens</name>
    <name type="common">Green alga</name>
    <name type="synonym">Ulothrix nitens</name>
    <dbReference type="NCBI Taxonomy" id="105231"/>
    <lineage>
        <taxon>Eukaryota</taxon>
        <taxon>Viridiplantae</taxon>
        <taxon>Streptophyta</taxon>
        <taxon>Klebsormidiophyceae</taxon>
        <taxon>Klebsormidiales</taxon>
        <taxon>Klebsormidiaceae</taxon>
        <taxon>Klebsormidium</taxon>
    </lineage>
</organism>
<evidence type="ECO:0000313" key="8">
    <source>
        <dbReference type="Proteomes" id="UP000054558"/>
    </source>
</evidence>
<feature type="transmembrane region" description="Helical" evidence="6">
    <location>
        <begin position="47"/>
        <end position="68"/>
    </location>
</feature>
<dbReference type="InterPro" id="IPR002293">
    <property type="entry name" value="AA/rel_permease1"/>
</dbReference>
<dbReference type="InterPro" id="IPR004840">
    <property type="entry name" value="Amino_acid_permease_CS"/>
</dbReference>
<keyword evidence="5 6" id="KW-0472">Membrane</keyword>
<evidence type="ECO:0000256" key="2">
    <source>
        <dbReference type="ARBA" id="ARBA00022448"/>
    </source>
</evidence>
<keyword evidence="3 6" id="KW-0812">Transmembrane</keyword>
<keyword evidence="8" id="KW-1185">Reference proteome</keyword>
<accession>A0A1Y1HQJ5</accession>
<dbReference type="OrthoDB" id="3257095at2759"/>
<dbReference type="PANTHER" id="PTHR45649">
    <property type="entry name" value="AMINO-ACID PERMEASE BAT1"/>
    <property type="match status" value="1"/>
</dbReference>
<dbReference type="PIRSF" id="PIRSF006060">
    <property type="entry name" value="AA_transporter"/>
    <property type="match status" value="1"/>
</dbReference>
<feature type="transmembrane region" description="Helical" evidence="6">
    <location>
        <begin position="463"/>
        <end position="486"/>
    </location>
</feature>
<dbReference type="GO" id="GO:0015185">
    <property type="term" value="F:gamma-aminobutyric acid transmembrane transporter activity"/>
    <property type="evidence" value="ECO:0000318"/>
    <property type="project" value="GO_Central"/>
</dbReference>
<feature type="transmembrane region" description="Helical" evidence="6">
    <location>
        <begin position="422"/>
        <end position="443"/>
    </location>
</feature>
<feature type="transmembrane region" description="Helical" evidence="6">
    <location>
        <begin position="493"/>
        <end position="513"/>
    </location>
</feature>
<proteinExistence type="predicted"/>
<feature type="transmembrane region" description="Helical" evidence="6">
    <location>
        <begin position="347"/>
        <end position="375"/>
    </location>
</feature>